<evidence type="ECO:0000256" key="1">
    <source>
        <dbReference type="ARBA" id="ARBA00006672"/>
    </source>
</evidence>
<dbReference type="AlphaFoldDB" id="A0A819GZ88"/>
<keyword evidence="3" id="KW-0862">Zinc</keyword>
<comment type="caution">
    <text evidence="7">The sequence shown here is derived from an EMBL/GenBank/DDBJ whole genome shotgun (WGS) entry which is preliminary data.</text>
</comment>
<evidence type="ECO:0000256" key="3">
    <source>
        <dbReference type="ARBA" id="ARBA00022833"/>
    </source>
</evidence>
<dbReference type="Pfam" id="PF00653">
    <property type="entry name" value="BIR"/>
    <property type="match status" value="3"/>
</dbReference>
<feature type="non-terminal residue" evidence="7">
    <location>
        <position position="1"/>
    </location>
</feature>
<dbReference type="SMART" id="SM00238">
    <property type="entry name" value="BIR"/>
    <property type="match status" value="3"/>
</dbReference>
<accession>A0A819GZ88</accession>
<dbReference type="GO" id="GO:0008270">
    <property type="term" value="F:zinc ion binding"/>
    <property type="evidence" value="ECO:0007669"/>
    <property type="project" value="UniProtKB-KW"/>
</dbReference>
<evidence type="ECO:0000256" key="4">
    <source>
        <dbReference type="PROSITE-ProRule" id="PRU00175"/>
    </source>
</evidence>
<evidence type="ECO:0000259" key="6">
    <source>
        <dbReference type="PROSITE" id="PS50089"/>
    </source>
</evidence>
<dbReference type="EMBL" id="CAJOAZ010002068">
    <property type="protein sequence ID" value="CAF3890359.1"/>
    <property type="molecule type" value="Genomic_DNA"/>
</dbReference>
<dbReference type="Gene3D" id="3.30.40.10">
    <property type="entry name" value="Zinc/RING finger domain, C3HC4 (zinc finger)"/>
    <property type="match status" value="1"/>
</dbReference>
<dbReference type="InterPro" id="IPR001370">
    <property type="entry name" value="BIR_rpt"/>
</dbReference>
<protein>
    <recommendedName>
        <fullName evidence="6">RING-type domain-containing protein</fullName>
    </recommendedName>
</protein>
<dbReference type="PROSITE" id="PS50143">
    <property type="entry name" value="BIR_REPEAT_2"/>
    <property type="match status" value="3"/>
</dbReference>
<dbReference type="PANTHER" id="PTHR10044">
    <property type="entry name" value="INHIBITOR OF APOPTOSIS"/>
    <property type="match status" value="1"/>
</dbReference>
<gene>
    <name evidence="7" type="ORF">OXD698_LOCUS23381</name>
</gene>
<evidence type="ECO:0000256" key="2">
    <source>
        <dbReference type="ARBA" id="ARBA00022771"/>
    </source>
</evidence>
<comment type="similarity">
    <text evidence="1">Belongs to the IAP family.</text>
</comment>
<name>A0A819GZ88_9BILA</name>
<keyword evidence="2 4" id="KW-0479">Metal-binding</keyword>
<feature type="compositionally biased region" description="Low complexity" evidence="5">
    <location>
        <begin position="127"/>
        <end position="142"/>
    </location>
</feature>
<dbReference type="InterPro" id="IPR050784">
    <property type="entry name" value="IAP"/>
</dbReference>
<proteinExistence type="inferred from homology"/>
<evidence type="ECO:0000256" key="5">
    <source>
        <dbReference type="SAM" id="MobiDB-lite"/>
    </source>
</evidence>
<dbReference type="PANTHER" id="PTHR10044:SF139">
    <property type="entry name" value="DEATH-ASSOCIATED INHIBITOR OF APOPTOSIS 2"/>
    <property type="match status" value="1"/>
</dbReference>
<dbReference type="CDD" id="cd00022">
    <property type="entry name" value="BIR"/>
    <property type="match status" value="2"/>
</dbReference>
<dbReference type="SUPFAM" id="SSF57924">
    <property type="entry name" value="Inhibitor of apoptosis (IAP) repeat"/>
    <property type="match status" value="3"/>
</dbReference>
<dbReference type="Gene3D" id="1.10.1170.10">
    <property type="entry name" value="Inhibitor Of Apoptosis Protein (2mihbC-IAP-1), Chain A"/>
    <property type="match status" value="3"/>
</dbReference>
<sequence length="552" mass="62449">DDFISECDLYIACLILQKQIEHIGDKKENIMIPSIKMKQLPSKSNTPASNITSIVSTLSMKPRIYTHNNLNAAGFQYTGNGDTARCKDCGLEVSNWKATMHPYTIHSQQKPECPFILSLKQPLITNKASTSPTTTTIRSMSIKTEPENPSKRQKTELENPSKRQKPEPINSEPLLNTLLETNLLKQVRRRTFSHWLPEIAPTSTQMIQAGLFSCNVGDRVICIYCNLLCQQWTPHTDDPCEVHKTLSPNCIYVTATLIRPAASSIIIVNENSSTSTSLDPLRSNEIVFTATCNPAYIEIPKRHASFGLWPAENLPLVDDLVRAGFFYSGTKTIVTCFYCNGSLQNWGPNDNPMIEHARWFPHCAYAKQLCGDDVYRKIQESKRAQQECASTTNNRQLLIPDELTLSRFGDARLVLPDSQPLLKQKFKLFIIKRSREDQLRSKQDNFVAEYDINIVCSILQKLIEYIDDKKENIVIPSIKMKQIREQNEMRTQSQTSTTTQSMANPCVICLTEEKRLACIPCGHLATCVPCGHSLRSCPMCRQEIVAFVRILI</sequence>
<evidence type="ECO:0000313" key="7">
    <source>
        <dbReference type="EMBL" id="CAF3890359.1"/>
    </source>
</evidence>
<dbReference type="Pfam" id="PF13920">
    <property type="entry name" value="zf-C3HC4_3"/>
    <property type="match status" value="1"/>
</dbReference>
<feature type="domain" description="RING-type" evidence="6">
    <location>
        <begin position="506"/>
        <end position="541"/>
    </location>
</feature>
<dbReference type="InterPro" id="IPR001841">
    <property type="entry name" value="Znf_RING"/>
</dbReference>
<dbReference type="PROSITE" id="PS50089">
    <property type="entry name" value="ZF_RING_2"/>
    <property type="match status" value="1"/>
</dbReference>
<evidence type="ECO:0000313" key="8">
    <source>
        <dbReference type="Proteomes" id="UP000663844"/>
    </source>
</evidence>
<organism evidence="7 8">
    <name type="scientific">Adineta steineri</name>
    <dbReference type="NCBI Taxonomy" id="433720"/>
    <lineage>
        <taxon>Eukaryota</taxon>
        <taxon>Metazoa</taxon>
        <taxon>Spiralia</taxon>
        <taxon>Gnathifera</taxon>
        <taxon>Rotifera</taxon>
        <taxon>Eurotatoria</taxon>
        <taxon>Bdelloidea</taxon>
        <taxon>Adinetida</taxon>
        <taxon>Adinetidae</taxon>
        <taxon>Adineta</taxon>
    </lineage>
</organism>
<dbReference type="Proteomes" id="UP000663844">
    <property type="component" value="Unassembled WGS sequence"/>
</dbReference>
<keyword evidence="2 4" id="KW-0863">Zinc-finger</keyword>
<feature type="compositionally biased region" description="Basic and acidic residues" evidence="5">
    <location>
        <begin position="144"/>
        <end position="166"/>
    </location>
</feature>
<feature type="region of interest" description="Disordered" evidence="5">
    <location>
        <begin position="127"/>
        <end position="172"/>
    </location>
</feature>
<reference evidence="7" key="1">
    <citation type="submission" date="2021-02" db="EMBL/GenBank/DDBJ databases">
        <authorList>
            <person name="Nowell W R."/>
        </authorList>
    </citation>
    <scope>NUCLEOTIDE SEQUENCE</scope>
</reference>
<dbReference type="InterPro" id="IPR013083">
    <property type="entry name" value="Znf_RING/FYVE/PHD"/>
</dbReference>